<dbReference type="GO" id="GO:0050661">
    <property type="term" value="F:NADP binding"/>
    <property type="evidence" value="ECO:0007669"/>
    <property type="project" value="InterPro"/>
</dbReference>
<gene>
    <name evidence="4" type="ORF">ECE50_006000</name>
</gene>
<name>A0A433WMA1_9BACT</name>
<organism evidence="4 5">
    <name type="scientific">Chitinophaga solisilvae</name>
    <dbReference type="NCBI Taxonomy" id="1233460"/>
    <lineage>
        <taxon>Bacteria</taxon>
        <taxon>Pseudomonadati</taxon>
        <taxon>Bacteroidota</taxon>
        <taxon>Chitinophagia</taxon>
        <taxon>Chitinophagales</taxon>
        <taxon>Chitinophagaceae</taxon>
        <taxon>Chitinophaga</taxon>
    </lineage>
</organism>
<dbReference type="InterPro" id="IPR015815">
    <property type="entry name" value="HIBADH-related"/>
</dbReference>
<dbReference type="Proteomes" id="UP000281028">
    <property type="component" value="Unassembled WGS sequence"/>
</dbReference>
<evidence type="ECO:0000313" key="5">
    <source>
        <dbReference type="Proteomes" id="UP000281028"/>
    </source>
</evidence>
<dbReference type="EMBL" id="RIAR02000001">
    <property type="protein sequence ID" value="NSL86371.1"/>
    <property type="molecule type" value="Genomic_DNA"/>
</dbReference>
<dbReference type="InterPro" id="IPR006115">
    <property type="entry name" value="6PGDH_NADP-bd"/>
</dbReference>
<dbReference type="InterPro" id="IPR008927">
    <property type="entry name" value="6-PGluconate_DH-like_C_sf"/>
</dbReference>
<feature type="domain" description="6-phosphogluconate dehydrogenase NADP-binding" evidence="2">
    <location>
        <begin position="5"/>
        <end position="162"/>
    </location>
</feature>
<dbReference type="SUPFAM" id="SSF51735">
    <property type="entry name" value="NAD(P)-binding Rossmann-fold domains"/>
    <property type="match status" value="1"/>
</dbReference>
<evidence type="ECO:0000313" key="4">
    <source>
        <dbReference type="EMBL" id="NSL86371.1"/>
    </source>
</evidence>
<evidence type="ECO:0000259" key="3">
    <source>
        <dbReference type="Pfam" id="PF21761"/>
    </source>
</evidence>
<protein>
    <submittedName>
        <fullName evidence="4">NAD(P)-dependent oxidoreductase</fullName>
    </submittedName>
</protein>
<dbReference type="InterPro" id="IPR036291">
    <property type="entry name" value="NAD(P)-bd_dom_sf"/>
</dbReference>
<dbReference type="OrthoDB" id="9786703at2"/>
<accession>A0A433WMA1</accession>
<dbReference type="RefSeq" id="WP_127035795.1">
    <property type="nucleotide sequence ID" value="NZ_JAABOK010000020.1"/>
</dbReference>
<keyword evidence="1" id="KW-0560">Oxidoreductase</keyword>
<dbReference type="GO" id="GO:0016491">
    <property type="term" value="F:oxidoreductase activity"/>
    <property type="evidence" value="ECO:0007669"/>
    <property type="project" value="UniProtKB-KW"/>
</dbReference>
<sequence length="293" mass="31174">MEQKKVTVLGLGSMGAALAKAFIAKGYTVTVWNRDSAKSIPLVKAGATAATSAAEAILASEITIICVSDYKVTRRILEDDKTAAALKGRTIVQLSTGTPKEARDLHKWALQQGAQTINGAILAWPNQIGGEETTILVSGETAVYQPYEQLLKALAGRLTYMGEEPGSSAALFSAVLAYLAGSWIGMTHGALIAENEGLRPDEFGALLESISPILGAESRHMGEVIQHNKFADPESTVRTTGEDLHILVQQAHEAGINDELPQFAANIFQRAIDAGFGLEEHAAIIKVLRGKKA</sequence>
<dbReference type="PIRSF" id="PIRSF000103">
    <property type="entry name" value="HIBADH"/>
    <property type="match status" value="1"/>
</dbReference>
<evidence type="ECO:0000256" key="1">
    <source>
        <dbReference type="ARBA" id="ARBA00023002"/>
    </source>
</evidence>
<dbReference type="Pfam" id="PF03446">
    <property type="entry name" value="NAD_binding_2"/>
    <property type="match status" value="1"/>
</dbReference>
<comment type="caution">
    <text evidence="4">The sequence shown here is derived from an EMBL/GenBank/DDBJ whole genome shotgun (WGS) entry which is preliminary data.</text>
</comment>
<feature type="domain" description="NADPH-dependent reductive aminase-like C-terminal" evidence="3">
    <location>
        <begin position="164"/>
        <end position="289"/>
    </location>
</feature>
<dbReference type="Pfam" id="PF21761">
    <property type="entry name" value="RedAm-like_C"/>
    <property type="match status" value="1"/>
</dbReference>
<dbReference type="InterPro" id="IPR051265">
    <property type="entry name" value="HIBADH-related_NP60_sf"/>
</dbReference>
<dbReference type="SUPFAM" id="SSF48179">
    <property type="entry name" value="6-phosphogluconate dehydrogenase C-terminal domain-like"/>
    <property type="match status" value="1"/>
</dbReference>
<proteinExistence type="predicted"/>
<dbReference type="InterPro" id="IPR048666">
    <property type="entry name" value="RedAm-like_C"/>
</dbReference>
<reference evidence="4" key="1">
    <citation type="submission" date="2020-05" db="EMBL/GenBank/DDBJ databases">
        <title>Chitinophaga laudate sp. nov., isolated from a tropical peat swamp.</title>
        <authorList>
            <person name="Goh C.B.S."/>
            <person name="Lee M.S."/>
            <person name="Parimannan S."/>
            <person name="Pasbakhsh P."/>
            <person name="Yule C.M."/>
            <person name="Rajandas H."/>
            <person name="Loke S."/>
            <person name="Croft L."/>
            <person name="Tan J.B.L."/>
        </authorList>
    </citation>
    <scope>NUCLEOTIDE SEQUENCE</scope>
    <source>
        <strain evidence="4">Mgbs1</strain>
    </source>
</reference>
<dbReference type="InterPro" id="IPR013328">
    <property type="entry name" value="6PGD_dom2"/>
</dbReference>
<dbReference type="Gene3D" id="3.40.50.720">
    <property type="entry name" value="NAD(P)-binding Rossmann-like Domain"/>
    <property type="match status" value="1"/>
</dbReference>
<evidence type="ECO:0000259" key="2">
    <source>
        <dbReference type="Pfam" id="PF03446"/>
    </source>
</evidence>
<dbReference type="Gene3D" id="1.10.1040.10">
    <property type="entry name" value="N-(1-d-carboxylethyl)-l-norvaline Dehydrogenase, domain 2"/>
    <property type="match status" value="1"/>
</dbReference>
<dbReference type="PANTHER" id="PTHR43580:SF2">
    <property type="entry name" value="CYTOKINE-LIKE NUCLEAR FACTOR N-PAC"/>
    <property type="match status" value="1"/>
</dbReference>
<dbReference type="PANTHER" id="PTHR43580">
    <property type="entry name" value="OXIDOREDUCTASE GLYR1-RELATED"/>
    <property type="match status" value="1"/>
</dbReference>
<dbReference type="AlphaFoldDB" id="A0A433WMA1"/>
<keyword evidence="5" id="KW-1185">Reference proteome</keyword>